<reference evidence="2 3" key="1">
    <citation type="submission" date="2014-08" db="EMBL/GenBank/DDBJ databases">
        <title>Complete genome sequence of Corynebacterium imitans DSM 44264, isolated from a five-month-old boy with suspected pharyngeal diphtheria.</title>
        <authorList>
            <person name="Mollmann S."/>
            <person name="Albersmeier A."/>
            <person name="Ruckert C."/>
            <person name="Tauch A."/>
        </authorList>
    </citation>
    <scope>NUCLEOTIDE SEQUENCE [LARGE SCALE GENOMIC DNA]</scope>
    <source>
        <strain evidence="2 3">DSM 44264</strain>
    </source>
</reference>
<dbReference type="EMBL" id="CP009211">
    <property type="protein sequence ID" value="AIJ33975.1"/>
    <property type="molecule type" value="Genomic_DNA"/>
</dbReference>
<keyword evidence="3" id="KW-1185">Reference proteome</keyword>
<evidence type="ECO:0000256" key="1">
    <source>
        <dbReference type="SAM" id="Phobius"/>
    </source>
</evidence>
<keyword evidence="1" id="KW-0472">Membrane</keyword>
<keyword evidence="1" id="KW-1133">Transmembrane helix</keyword>
<feature type="transmembrane region" description="Helical" evidence="1">
    <location>
        <begin position="52"/>
        <end position="74"/>
    </location>
</feature>
<gene>
    <name evidence="2" type="ORF">CIMIT_08700</name>
</gene>
<feature type="transmembrane region" description="Helical" evidence="1">
    <location>
        <begin position="28"/>
        <end position="45"/>
    </location>
</feature>
<evidence type="ECO:0000313" key="2">
    <source>
        <dbReference type="EMBL" id="AIJ33975.1"/>
    </source>
</evidence>
<dbReference type="KEGG" id="cii:CIMIT_08700"/>
<dbReference type="HOGENOM" id="CLU_2394755_0_0_11"/>
<proteinExistence type="predicted"/>
<evidence type="ECO:0000313" key="3">
    <source>
        <dbReference type="Proteomes" id="UP000028780"/>
    </source>
</evidence>
<dbReference type="Proteomes" id="UP000028780">
    <property type="component" value="Chromosome"/>
</dbReference>
<dbReference type="AlphaFoldDB" id="A0A076NQI9"/>
<accession>A0A076NQI9</accession>
<protein>
    <submittedName>
        <fullName evidence="2">Uncharacterized protein</fullName>
    </submittedName>
</protein>
<keyword evidence="1" id="KW-0812">Transmembrane</keyword>
<sequence length="103" mass="11047">MMYQRIVCGGAGSIGRMIIPVGWPRPRALAGGLLGLGIVMLLSAGQLPDWRALTFLGLALGVPSLVWLVADIWFVRPRGVAWWVLVAVAVVAGVWGIALFPER</sequence>
<organism evidence="2 3">
    <name type="scientific">Corynebacterium imitans</name>
    <dbReference type="NCBI Taxonomy" id="156978"/>
    <lineage>
        <taxon>Bacteria</taxon>
        <taxon>Bacillati</taxon>
        <taxon>Actinomycetota</taxon>
        <taxon>Actinomycetes</taxon>
        <taxon>Mycobacteriales</taxon>
        <taxon>Corynebacteriaceae</taxon>
        <taxon>Corynebacterium</taxon>
    </lineage>
</organism>
<dbReference type="STRING" id="156978.CIMIT_08700"/>
<name>A0A076NQI9_9CORY</name>
<feature type="transmembrane region" description="Helical" evidence="1">
    <location>
        <begin position="80"/>
        <end position="100"/>
    </location>
</feature>